<dbReference type="FunFam" id="3.90.850.10:FF:000002">
    <property type="entry name" value="2-hydroxyhepta-2,4-diene-1,7-dioate isomerase"/>
    <property type="match status" value="1"/>
</dbReference>
<evidence type="ECO:0000313" key="4">
    <source>
        <dbReference type="Proteomes" id="UP000515570"/>
    </source>
</evidence>
<dbReference type="SUPFAM" id="SSF56529">
    <property type="entry name" value="FAH"/>
    <property type="match status" value="1"/>
</dbReference>
<dbReference type="InterPro" id="IPR011234">
    <property type="entry name" value="Fumarylacetoacetase-like_C"/>
</dbReference>
<dbReference type="PANTHER" id="PTHR11820:SF112">
    <property type="entry name" value="FUMARYLACETOACETATE HYDROLASE FAMILY PROTEIN (AFU_ORTHOLOGUE AFUA_1G02370)-RELATED"/>
    <property type="match status" value="1"/>
</dbReference>
<dbReference type="Pfam" id="PF01557">
    <property type="entry name" value="FAA_hydrolase"/>
    <property type="match status" value="1"/>
</dbReference>
<sequence>MRIATLRTTDGTCAARMESDTTATLYDGLPDVTALLTQPGWEHIGPTGPVVNVSREDFAPVIPRPGKIICVGLNYAKHIREMGHDFPEVPTLFIKFPEALIGAYDSSQVPAFANTAADFEGELAVIIGSPARNVAAADADDYIAGYSIINDFTMRDFQNQTKQWHQGKSFEHTAGFGPWLDTTFEPGGQLTTTVSGDVMQQDSTGDLIFSPAQLIEFISRIYTLQPGDVIATGTPEGVGHARDPKRYLRDGDVVRVEIEGLGEIENPVDFC</sequence>
<gene>
    <name evidence="3" type="ORF">HW450_07075</name>
</gene>
<dbReference type="GO" id="GO:0016853">
    <property type="term" value="F:isomerase activity"/>
    <property type="evidence" value="ECO:0007669"/>
    <property type="project" value="UniProtKB-ARBA"/>
</dbReference>
<dbReference type="PANTHER" id="PTHR11820">
    <property type="entry name" value="ACYLPYRUVASE"/>
    <property type="match status" value="1"/>
</dbReference>
<dbReference type="InterPro" id="IPR036663">
    <property type="entry name" value="Fumarylacetoacetase_C_sf"/>
</dbReference>
<dbReference type="GO" id="GO:0019752">
    <property type="term" value="P:carboxylic acid metabolic process"/>
    <property type="evidence" value="ECO:0007669"/>
    <property type="project" value="UniProtKB-ARBA"/>
</dbReference>
<dbReference type="Gene3D" id="3.90.850.10">
    <property type="entry name" value="Fumarylacetoacetase-like, C-terminal domain"/>
    <property type="match status" value="1"/>
</dbReference>
<proteinExistence type="predicted"/>
<organism evidence="3 4">
    <name type="scientific">Corynebacterium hindlerae</name>
    <dbReference type="NCBI Taxonomy" id="699041"/>
    <lineage>
        <taxon>Bacteria</taxon>
        <taxon>Bacillati</taxon>
        <taxon>Actinomycetota</taxon>
        <taxon>Actinomycetes</taxon>
        <taxon>Mycobacteriales</taxon>
        <taxon>Corynebacteriaceae</taxon>
        <taxon>Corynebacterium</taxon>
    </lineage>
</organism>
<keyword evidence="4" id="KW-1185">Reference proteome</keyword>
<protein>
    <submittedName>
        <fullName evidence="3">Fumarylacetoacetate hydrolase family protein</fullName>
    </submittedName>
</protein>
<keyword evidence="3" id="KW-0378">Hydrolase</keyword>
<evidence type="ECO:0000256" key="1">
    <source>
        <dbReference type="ARBA" id="ARBA00022723"/>
    </source>
</evidence>
<feature type="domain" description="Fumarylacetoacetase-like C-terminal" evidence="2">
    <location>
        <begin position="67"/>
        <end position="268"/>
    </location>
</feature>
<name>A0A7G5FC04_9CORY</name>
<accession>A0A7G5FC04</accession>
<reference evidence="3 4" key="1">
    <citation type="submission" date="2020-07" db="EMBL/GenBank/DDBJ databases">
        <title>non toxigenic Corynebacterium sp. nov from a clinical source.</title>
        <authorList>
            <person name="Bernier A.-M."/>
            <person name="Bernard K."/>
        </authorList>
    </citation>
    <scope>NUCLEOTIDE SEQUENCE [LARGE SCALE GENOMIC DNA]</scope>
    <source>
        <strain evidence="4">NML 93-0612</strain>
    </source>
</reference>
<dbReference type="GO" id="GO:0016787">
    <property type="term" value="F:hydrolase activity"/>
    <property type="evidence" value="ECO:0007669"/>
    <property type="project" value="UniProtKB-KW"/>
</dbReference>
<dbReference type="RefSeq" id="WP_182384955.1">
    <property type="nucleotide sequence ID" value="NZ_CP059833.1"/>
</dbReference>
<keyword evidence="1" id="KW-0479">Metal-binding</keyword>
<dbReference type="Proteomes" id="UP000515570">
    <property type="component" value="Chromosome"/>
</dbReference>
<dbReference type="EMBL" id="CP059833">
    <property type="protein sequence ID" value="QMV84145.1"/>
    <property type="molecule type" value="Genomic_DNA"/>
</dbReference>
<evidence type="ECO:0000313" key="3">
    <source>
        <dbReference type="EMBL" id="QMV84145.1"/>
    </source>
</evidence>
<dbReference type="GO" id="GO:0046872">
    <property type="term" value="F:metal ion binding"/>
    <property type="evidence" value="ECO:0007669"/>
    <property type="project" value="UniProtKB-KW"/>
</dbReference>
<evidence type="ECO:0000259" key="2">
    <source>
        <dbReference type="Pfam" id="PF01557"/>
    </source>
</evidence>
<dbReference type="AlphaFoldDB" id="A0A7G5FC04"/>